<feature type="site" description="Transition state stabilizer" evidence="16">
    <location>
        <position position="388"/>
    </location>
</feature>
<dbReference type="Pfam" id="PF11941">
    <property type="entry name" value="DUF3459"/>
    <property type="match status" value="1"/>
</dbReference>
<sequence length="631" mass="70050">MPIGAEVSGAGTHFRVWAPAAQRVDLVFDKGKAPLRMTAEQDGYFSALAPQAGPGTRYRFRLDEGEAFADPVSRLQPEGPHGPSEVVDPQAFTWTDERWPGLAAQGQVLYELHIGTFTSEGTYAAAEKHLPELKDLGITAIEMMPVNEFNGPFGWGYDGVNLFAPTRLYGTPDELRRFVDKAHAVGLGVILDVVYNHLGPSGNYLPRFSPHYLTDKYKNEWGEAVNFDGPGCGPVREFFLANGCYWIAEFHFDGLRLDATQCVYDDSETHILVELDERVRAAAGERSVYLSAENEPQHAQLARPRDQGGQGLDALWNDDFHHSAMVAATGASEAYYTETRGTPQELVSACKWGFLYQGQYYAWQKQRRGTPALDLPGHAFIQFLQNHDQVANSARGQRLHQLTSPGRLRALTALLLLTPGTPLLFQGQEFAASAPFLYFARHEDGLNPLIRKGRHEFLTQFPNMASAEGGKLLANPSDEETFRTCKLDHAERERHAPVLRMHRELLRLRREEPVFAAQDRTRMHGAVLGPEAFLLRFLAADGDDRLLLVNLGATLTLLPMPEPLLAPPAGQRWKLLWNSEDPRWGGSGMMEPDGEHSWRLPAHAAAVLAPQPVEDDDGRSHPEQSALVGAQ</sequence>
<evidence type="ECO:0000313" key="20">
    <source>
        <dbReference type="Proteomes" id="UP000541185"/>
    </source>
</evidence>
<evidence type="ECO:0000259" key="18">
    <source>
        <dbReference type="SMART" id="SM00642"/>
    </source>
</evidence>
<feature type="active site" description="Proton donor" evidence="15">
    <location>
        <position position="293"/>
    </location>
</feature>
<reference evidence="19 20" key="1">
    <citation type="submission" date="2020-04" db="EMBL/GenBank/DDBJ databases">
        <title>Ramlibacter sp. G-1-2-2 isolated from soil.</title>
        <authorList>
            <person name="Dahal R.H."/>
        </authorList>
    </citation>
    <scope>NUCLEOTIDE SEQUENCE [LARGE SCALE GENOMIC DNA]</scope>
    <source>
        <strain evidence="19 20">G-1-2-2</strain>
    </source>
</reference>
<dbReference type="EC" id="3.2.1.141" evidence="4 13"/>
<evidence type="ECO:0000256" key="10">
    <source>
        <dbReference type="ARBA" id="ARBA00032057"/>
    </source>
</evidence>
<dbReference type="RefSeq" id="WP_169417658.1">
    <property type="nucleotide sequence ID" value="NZ_JABBFX010000001.1"/>
</dbReference>
<dbReference type="SUPFAM" id="SSF51445">
    <property type="entry name" value="(Trans)glycosidases"/>
    <property type="match status" value="1"/>
</dbReference>
<comment type="catalytic activity">
    <reaction evidence="12 14">
        <text>hydrolysis of (1-&gt;4)-alpha-D-glucosidic linkage in 4-alpha-D-[(1-&gt;4)-alpha-D-glucanosyl]n trehalose to yield trehalose and (1-&gt;4)-alpha-D-glucan.</text>
        <dbReference type="EC" id="3.2.1.141"/>
    </reaction>
</comment>
<evidence type="ECO:0000256" key="17">
    <source>
        <dbReference type="SAM" id="MobiDB-lite"/>
    </source>
</evidence>
<dbReference type="InterPro" id="IPR017853">
    <property type="entry name" value="GH"/>
</dbReference>
<evidence type="ECO:0000256" key="12">
    <source>
        <dbReference type="ARBA" id="ARBA00034013"/>
    </source>
</evidence>
<keyword evidence="8" id="KW-0119">Carbohydrate metabolism</keyword>
<dbReference type="Gene3D" id="3.20.20.80">
    <property type="entry name" value="Glycosidases"/>
    <property type="match status" value="1"/>
</dbReference>
<feature type="region of interest" description="Disordered" evidence="17">
    <location>
        <begin position="603"/>
        <end position="631"/>
    </location>
</feature>
<evidence type="ECO:0000256" key="8">
    <source>
        <dbReference type="ARBA" id="ARBA00023277"/>
    </source>
</evidence>
<dbReference type="GO" id="GO:0005737">
    <property type="term" value="C:cytoplasm"/>
    <property type="evidence" value="ECO:0007669"/>
    <property type="project" value="UniProtKB-SubCell"/>
</dbReference>
<dbReference type="NCBIfam" id="TIGR02402">
    <property type="entry name" value="trehalose_TreZ"/>
    <property type="match status" value="1"/>
</dbReference>
<gene>
    <name evidence="19" type="primary">treZ</name>
    <name evidence="19" type="ORF">HHL11_06790</name>
</gene>
<dbReference type="InterPro" id="IPR044901">
    <property type="entry name" value="Trehalose_TreZ_E-set_sf"/>
</dbReference>
<dbReference type="PIRSF" id="PIRSF006337">
    <property type="entry name" value="Trehalose_TreZ"/>
    <property type="match status" value="1"/>
</dbReference>
<name>A0A848H498_9BURK</name>
<evidence type="ECO:0000256" key="15">
    <source>
        <dbReference type="PIRSR" id="PIRSR006337-1"/>
    </source>
</evidence>
<evidence type="ECO:0000256" key="6">
    <source>
        <dbReference type="ARBA" id="ARBA00022490"/>
    </source>
</evidence>
<dbReference type="Pfam" id="PF02922">
    <property type="entry name" value="CBM_48"/>
    <property type="match status" value="1"/>
</dbReference>
<evidence type="ECO:0000256" key="14">
    <source>
        <dbReference type="PIRNR" id="PIRNR006337"/>
    </source>
</evidence>
<keyword evidence="6" id="KW-0963">Cytoplasm</keyword>
<dbReference type="EMBL" id="JABBFX010000001">
    <property type="protein sequence ID" value="NML43453.1"/>
    <property type="molecule type" value="Genomic_DNA"/>
</dbReference>
<feature type="domain" description="Glycosyl hydrolase family 13 catalytic" evidence="18">
    <location>
        <begin position="111"/>
        <end position="468"/>
    </location>
</feature>
<dbReference type="InterPro" id="IPR022567">
    <property type="entry name" value="DUF3459"/>
</dbReference>
<evidence type="ECO:0000256" key="5">
    <source>
        <dbReference type="ARBA" id="ARBA00015938"/>
    </source>
</evidence>
<dbReference type="GO" id="GO:0005992">
    <property type="term" value="P:trehalose biosynthetic process"/>
    <property type="evidence" value="ECO:0007669"/>
    <property type="project" value="UniProtKB-UniRule"/>
</dbReference>
<evidence type="ECO:0000256" key="3">
    <source>
        <dbReference type="ARBA" id="ARBA00008061"/>
    </source>
</evidence>
<dbReference type="Pfam" id="PF00128">
    <property type="entry name" value="Alpha-amylase"/>
    <property type="match status" value="1"/>
</dbReference>
<dbReference type="Gene3D" id="2.60.40.10">
    <property type="entry name" value="Immunoglobulins"/>
    <property type="match status" value="1"/>
</dbReference>
<dbReference type="PANTHER" id="PTHR43651">
    <property type="entry name" value="1,4-ALPHA-GLUCAN-BRANCHING ENZYME"/>
    <property type="match status" value="1"/>
</dbReference>
<keyword evidence="9 14" id="KW-0326">Glycosidase</keyword>
<evidence type="ECO:0000256" key="16">
    <source>
        <dbReference type="PIRSR" id="PIRSR006337-3"/>
    </source>
</evidence>
<comment type="pathway">
    <text evidence="2 14">Glycan biosynthesis; trehalose biosynthesis.</text>
</comment>
<dbReference type="Proteomes" id="UP000541185">
    <property type="component" value="Unassembled WGS sequence"/>
</dbReference>
<feature type="active site" description="Nucleophile" evidence="15">
    <location>
        <position position="258"/>
    </location>
</feature>
<dbReference type="SUPFAM" id="SSF81296">
    <property type="entry name" value="E set domains"/>
    <property type="match status" value="1"/>
</dbReference>
<organism evidence="19 20">
    <name type="scientific">Ramlibacter agri</name>
    <dbReference type="NCBI Taxonomy" id="2728837"/>
    <lineage>
        <taxon>Bacteria</taxon>
        <taxon>Pseudomonadati</taxon>
        <taxon>Pseudomonadota</taxon>
        <taxon>Betaproteobacteria</taxon>
        <taxon>Burkholderiales</taxon>
        <taxon>Comamonadaceae</taxon>
        <taxon>Ramlibacter</taxon>
    </lineage>
</organism>
<comment type="similarity">
    <text evidence="3 14">Belongs to the glycosyl hydrolase 13 family.</text>
</comment>
<comment type="caution">
    <text evidence="19">The sequence shown here is derived from an EMBL/GenBank/DDBJ whole genome shotgun (WGS) entry which is preliminary data.</text>
</comment>
<evidence type="ECO:0000256" key="9">
    <source>
        <dbReference type="ARBA" id="ARBA00023295"/>
    </source>
</evidence>
<accession>A0A848H498</accession>
<dbReference type="AlphaFoldDB" id="A0A848H498"/>
<comment type="subcellular location">
    <subcellularLocation>
        <location evidence="1 15">Cytoplasm</location>
    </subcellularLocation>
</comment>
<dbReference type="InterPro" id="IPR013783">
    <property type="entry name" value="Ig-like_fold"/>
</dbReference>
<evidence type="ECO:0000256" key="13">
    <source>
        <dbReference type="NCBIfam" id="TIGR02402"/>
    </source>
</evidence>
<evidence type="ECO:0000256" key="11">
    <source>
        <dbReference type="ARBA" id="ARBA00033284"/>
    </source>
</evidence>
<dbReference type="InterPro" id="IPR004193">
    <property type="entry name" value="Glyco_hydro_13_N"/>
</dbReference>
<dbReference type="UniPathway" id="UPA00299"/>
<dbReference type="CDD" id="cd02853">
    <property type="entry name" value="E_set_MTHase_like_N"/>
    <property type="match status" value="1"/>
</dbReference>
<dbReference type="InterPro" id="IPR012768">
    <property type="entry name" value="Trehalose_TreZ"/>
</dbReference>
<dbReference type="SMART" id="SM00642">
    <property type="entry name" value="Aamy"/>
    <property type="match status" value="1"/>
</dbReference>
<keyword evidence="7 14" id="KW-0378">Hydrolase</keyword>
<dbReference type="GO" id="GO:0033942">
    <property type="term" value="F:4-alpha-D-(1-&gt;4)-alpha-D-glucanotrehalose trehalohydrolase activity"/>
    <property type="evidence" value="ECO:0007669"/>
    <property type="project" value="UniProtKB-EC"/>
</dbReference>
<evidence type="ECO:0000256" key="7">
    <source>
        <dbReference type="ARBA" id="ARBA00022801"/>
    </source>
</evidence>
<evidence type="ECO:0000256" key="4">
    <source>
        <dbReference type="ARBA" id="ARBA00012268"/>
    </source>
</evidence>
<evidence type="ECO:0000256" key="1">
    <source>
        <dbReference type="ARBA" id="ARBA00004496"/>
    </source>
</evidence>
<proteinExistence type="inferred from homology"/>
<dbReference type="Gene3D" id="1.10.10.760">
    <property type="entry name" value="E-set domains of sugar-utilizing enzymes"/>
    <property type="match status" value="1"/>
</dbReference>
<evidence type="ECO:0000313" key="19">
    <source>
        <dbReference type="EMBL" id="NML43453.1"/>
    </source>
</evidence>
<dbReference type="PANTHER" id="PTHR43651:SF11">
    <property type="entry name" value="MALTO-OLIGOSYLTREHALOSE TREHALOHYDROLASE"/>
    <property type="match status" value="1"/>
</dbReference>
<evidence type="ECO:0000256" key="2">
    <source>
        <dbReference type="ARBA" id="ARBA00005199"/>
    </source>
</evidence>
<dbReference type="CDD" id="cd11325">
    <property type="entry name" value="AmyAc_GTHase"/>
    <property type="match status" value="1"/>
</dbReference>
<protein>
    <recommendedName>
        <fullName evidence="5 13">Malto-oligosyltrehalose trehalohydrolase</fullName>
        <shortName evidence="14">MTHase</shortName>
        <ecNumber evidence="4 13">3.2.1.141</ecNumber>
    </recommendedName>
    <alternativeName>
        <fullName evidence="11 14">4-alpha-D-((1-&gt;4)-alpha-D-glucano)trehalose trehalohydrolase</fullName>
    </alternativeName>
    <alternativeName>
        <fullName evidence="10 14">Maltooligosyl trehalose trehalohydrolase</fullName>
    </alternativeName>
</protein>
<dbReference type="InterPro" id="IPR014756">
    <property type="entry name" value="Ig_E-set"/>
</dbReference>
<keyword evidence="20" id="KW-1185">Reference proteome</keyword>
<dbReference type="InterPro" id="IPR006047">
    <property type="entry name" value="GH13_cat_dom"/>
</dbReference>